<feature type="signal peptide" evidence="1">
    <location>
        <begin position="1"/>
        <end position="22"/>
    </location>
</feature>
<evidence type="ECO:0000313" key="2">
    <source>
        <dbReference type="EMBL" id="OIZ94208.1"/>
    </source>
</evidence>
<reference evidence="2 3" key="1">
    <citation type="submission" date="2016-03" db="EMBL/GenBank/DDBJ databases">
        <title>Comparative genomics of Rickettsiella.</title>
        <authorList>
            <person name="Chandler C."/>
            <person name="Wang Y."/>
        </authorList>
    </citation>
    <scope>NUCLEOTIDE SEQUENCE [LARGE SCALE GENOMIC DNA]</scope>
    <source>
        <strain evidence="2 3">RCFS May 2013</strain>
    </source>
</reference>
<dbReference type="RefSeq" id="WP_071662703.1">
    <property type="nucleotide sequence ID" value="NZ_LUKY01000033.1"/>
</dbReference>
<name>A0A1J8NGB9_9COXI</name>
<keyword evidence="3" id="KW-1185">Reference proteome</keyword>
<accession>A0A1J8NGB9</accession>
<sequence>MLTTHKKILGLILLLGMSNVLAGTPSNNTFPSKLNNSESKAIEFAKQAGSIAGVAQACGQNLGEFSARITEAINKLSSGPADQAAAALVYQRISQEAQMAERKSQTIPCMKVLQDFQNLPIMKSDYKTKVINQLSP</sequence>
<feature type="chain" id="PRO_5009649123" evidence="1">
    <location>
        <begin position="23"/>
        <end position="136"/>
    </location>
</feature>
<dbReference type="STRING" id="1225476.A1D18_04960"/>
<evidence type="ECO:0000256" key="1">
    <source>
        <dbReference type="SAM" id="SignalP"/>
    </source>
</evidence>
<proteinExistence type="predicted"/>
<dbReference type="OrthoDB" id="5660072at2"/>
<gene>
    <name evidence="2" type="ORF">A1D18_04960</name>
</gene>
<comment type="caution">
    <text evidence="2">The sequence shown here is derived from an EMBL/GenBank/DDBJ whole genome shotgun (WGS) entry which is preliminary data.</text>
</comment>
<organism evidence="2 3">
    <name type="scientific">Candidatus Rickettsiella isopodorum</name>
    <dbReference type="NCBI Taxonomy" id="1225476"/>
    <lineage>
        <taxon>Bacteria</taxon>
        <taxon>Pseudomonadati</taxon>
        <taxon>Pseudomonadota</taxon>
        <taxon>Gammaproteobacteria</taxon>
        <taxon>Legionellales</taxon>
        <taxon>Coxiellaceae</taxon>
        <taxon>Rickettsiella</taxon>
    </lineage>
</organism>
<dbReference type="EMBL" id="LUKY01000033">
    <property type="protein sequence ID" value="OIZ94208.1"/>
    <property type="molecule type" value="Genomic_DNA"/>
</dbReference>
<protein>
    <submittedName>
        <fullName evidence="2">Uncharacterized protein</fullName>
    </submittedName>
</protein>
<evidence type="ECO:0000313" key="3">
    <source>
        <dbReference type="Proteomes" id="UP000183924"/>
    </source>
</evidence>
<dbReference type="Proteomes" id="UP000183924">
    <property type="component" value="Unassembled WGS sequence"/>
</dbReference>
<keyword evidence="1" id="KW-0732">Signal</keyword>
<dbReference type="AlphaFoldDB" id="A0A1J8NGB9"/>